<dbReference type="InterPro" id="IPR003578">
    <property type="entry name" value="Small_GTPase_Rho"/>
</dbReference>
<dbReference type="GO" id="GO:0035099">
    <property type="term" value="P:hemocyte migration"/>
    <property type="evidence" value="ECO:0007669"/>
    <property type="project" value="UniProtKB-ARBA"/>
</dbReference>
<keyword evidence="2" id="KW-0342">GTP-binding</keyword>
<dbReference type="PROSITE" id="PS51420">
    <property type="entry name" value="RHO"/>
    <property type="match status" value="1"/>
</dbReference>
<dbReference type="PROSITE" id="PS51421">
    <property type="entry name" value="RAS"/>
    <property type="match status" value="1"/>
</dbReference>
<reference evidence="6" key="2">
    <citation type="submission" date="2025-04" db="UniProtKB">
        <authorList>
            <consortium name="RefSeq"/>
        </authorList>
    </citation>
    <scope>IDENTIFICATION</scope>
    <source>
        <strain evidence="6">Aabys</strain>
    </source>
</reference>
<keyword evidence="5" id="KW-1185">Reference proteome</keyword>
<dbReference type="GeneID" id="101889053"/>
<dbReference type="VEuPathDB" id="VectorBase:MDOA007938"/>
<dbReference type="InterPro" id="IPR001806">
    <property type="entry name" value="Small_GTPase"/>
</dbReference>
<dbReference type="GO" id="GO:0007264">
    <property type="term" value="P:small GTPase-mediated signal transduction"/>
    <property type="evidence" value="ECO:0007669"/>
    <property type="project" value="InterPro"/>
</dbReference>
<feature type="region of interest" description="Disordered" evidence="3">
    <location>
        <begin position="104"/>
        <end position="153"/>
    </location>
</feature>
<name>A0A1I8MSA7_MUSDO</name>
<feature type="region of interest" description="Disordered" evidence="3">
    <location>
        <begin position="1"/>
        <end position="38"/>
    </location>
</feature>
<dbReference type="Pfam" id="PF00071">
    <property type="entry name" value="Ras"/>
    <property type="match status" value="1"/>
</dbReference>
<dbReference type="AlphaFoldDB" id="A0A1I8MSA7"/>
<feature type="compositionally biased region" description="Low complexity" evidence="3">
    <location>
        <begin position="125"/>
        <end position="141"/>
    </location>
</feature>
<feature type="compositionally biased region" description="Polar residues" evidence="3">
    <location>
        <begin position="418"/>
        <end position="431"/>
    </location>
</feature>
<dbReference type="NCBIfam" id="TIGR00231">
    <property type="entry name" value="small_GTP"/>
    <property type="match status" value="1"/>
</dbReference>
<evidence type="ECO:0000256" key="3">
    <source>
        <dbReference type="SAM" id="MobiDB-lite"/>
    </source>
</evidence>
<dbReference type="eggNOG" id="KOG0393">
    <property type="taxonomic scope" value="Eukaryota"/>
</dbReference>
<dbReference type="KEGG" id="mde:101889053"/>
<dbReference type="SMART" id="SM00174">
    <property type="entry name" value="RHO"/>
    <property type="match status" value="1"/>
</dbReference>
<dbReference type="GO" id="GO:0060429">
    <property type="term" value="P:epithelium development"/>
    <property type="evidence" value="ECO:0007669"/>
    <property type="project" value="UniProtKB-ARBA"/>
</dbReference>
<gene>
    <name evidence="4" type="primary">101889053</name>
    <name evidence="6" type="synonym">LOC101889053</name>
</gene>
<dbReference type="GO" id="GO:0005525">
    <property type="term" value="F:GTP binding"/>
    <property type="evidence" value="ECO:0007669"/>
    <property type="project" value="UniProtKB-KW"/>
</dbReference>
<dbReference type="OrthoDB" id="8830751at2759"/>
<evidence type="ECO:0000313" key="5">
    <source>
        <dbReference type="Proteomes" id="UP001652621"/>
    </source>
</evidence>
<dbReference type="Proteomes" id="UP001652621">
    <property type="component" value="Unplaced"/>
</dbReference>
<dbReference type="InterPro" id="IPR005225">
    <property type="entry name" value="Small_GTP-bd"/>
</dbReference>
<dbReference type="Gene3D" id="3.40.50.300">
    <property type="entry name" value="P-loop containing nucleotide triphosphate hydrolases"/>
    <property type="match status" value="1"/>
</dbReference>
<dbReference type="GO" id="GO:0003006">
    <property type="term" value="P:developmental process involved in reproduction"/>
    <property type="evidence" value="ECO:0007669"/>
    <property type="project" value="UniProtKB-ARBA"/>
</dbReference>
<feature type="compositionally biased region" description="Low complexity" evidence="3">
    <location>
        <begin position="11"/>
        <end position="24"/>
    </location>
</feature>
<keyword evidence="1" id="KW-0547">Nucleotide-binding</keyword>
<dbReference type="SUPFAM" id="SSF52540">
    <property type="entry name" value="P-loop containing nucleoside triphosphate hydrolases"/>
    <property type="match status" value="1"/>
</dbReference>
<protein>
    <submittedName>
        <fullName evidence="6">Uncharacterized protein LOC101889053 isoform X1</fullName>
    </submittedName>
</protein>
<evidence type="ECO:0000313" key="4">
    <source>
        <dbReference type="EnsemblMetazoa" id="MDOA007938-PA"/>
    </source>
</evidence>
<dbReference type="PRINTS" id="PR00449">
    <property type="entry name" value="RASTRNSFRMNG"/>
</dbReference>
<evidence type="ECO:0000256" key="2">
    <source>
        <dbReference type="ARBA" id="ARBA00023134"/>
    </source>
</evidence>
<sequence>MTVKLAKLFGNSSTNNSNSSQHQQQPPPLPPPNPPTNTYNYYNQQLPQLQAKTQKPYNPYMMDDEDDNMSLYSTTASIMTSRDHPFNNSQRPLLADRKPQVVVKQSGNNGNKKKQLNSNQKHHQQQQQQHQYGEQQQQQKSYISPYVQQQKRDSAKGLHGFNDFDILSQQYNQHLQSSPHIGYPYGSPPSPTQTSCDFVFDTSATMATTTSIQNHPASMTRGGDSSSMERHKHHNQPTHLQQQPFASISTALTSTPRYGNISNYGSTSGVAAAPPPPTNNYYNAATSAALSRGGNSGSPYYDINEADYYGKSLRFEDDFCNRRNIDFAKCHTLDTPSTANSSHLHEGPFIFGIAPEHQTDFTRMPAGGRSFGDISEDSGITKDDDKYSTKGRQQQISTSDTSSTSRDISSATTTTASNDGISESIGTDGSNSCRKGAAKFLLRKRKTKKSPKETKSLKSQEKPCVKCVVVGDCAVGKTNLILSYLENRFNTEHVPTASDIYNADVMVNDSPVHLTLCDTAGQDTLDPLRELCYPDSDVFLLCFSVAKPETFHAIKTKWAPKFAKTKASLMLVGTQADLRTNTNVLNKLQSNGEQPISYADAWDLATTIGAKYIETSSATQDKVKEVFDTAIWEGLAPSILPPTPAPLWKRLFCLA</sequence>
<dbReference type="PANTHER" id="PTHR24072">
    <property type="entry name" value="RHO FAMILY GTPASE"/>
    <property type="match status" value="1"/>
</dbReference>
<feature type="region of interest" description="Disordered" evidence="3">
    <location>
        <begin position="214"/>
        <end position="240"/>
    </location>
</feature>
<dbReference type="PROSITE" id="PS51419">
    <property type="entry name" value="RAB"/>
    <property type="match status" value="1"/>
</dbReference>
<dbReference type="FunFam" id="3.40.50.300:FF:001600">
    <property type="entry name" value="RhoU, isoform B"/>
    <property type="match status" value="1"/>
</dbReference>
<accession>A0A1I8MSA7</accession>
<dbReference type="GO" id="GO:0035006">
    <property type="term" value="P:melanization defense response"/>
    <property type="evidence" value="ECO:0007669"/>
    <property type="project" value="UniProtKB-ARBA"/>
</dbReference>
<dbReference type="VEuPathDB" id="VectorBase:MDOMA2_017178"/>
<dbReference type="InterPro" id="IPR027417">
    <property type="entry name" value="P-loop_NTPase"/>
</dbReference>
<feature type="region of interest" description="Disordered" evidence="3">
    <location>
        <begin position="360"/>
        <end position="431"/>
    </location>
</feature>
<dbReference type="SMART" id="SM00173">
    <property type="entry name" value="RAS"/>
    <property type="match status" value="1"/>
</dbReference>
<dbReference type="STRING" id="7370.A0A1I8MSA7"/>
<proteinExistence type="predicted"/>
<organism evidence="4">
    <name type="scientific">Musca domestica</name>
    <name type="common">House fly</name>
    <dbReference type="NCBI Taxonomy" id="7370"/>
    <lineage>
        <taxon>Eukaryota</taxon>
        <taxon>Metazoa</taxon>
        <taxon>Ecdysozoa</taxon>
        <taxon>Arthropoda</taxon>
        <taxon>Hexapoda</taxon>
        <taxon>Insecta</taxon>
        <taxon>Pterygota</taxon>
        <taxon>Neoptera</taxon>
        <taxon>Endopterygota</taxon>
        <taxon>Diptera</taxon>
        <taxon>Brachycera</taxon>
        <taxon>Muscomorpha</taxon>
        <taxon>Muscoidea</taxon>
        <taxon>Muscidae</taxon>
        <taxon>Musca</taxon>
    </lineage>
</organism>
<dbReference type="RefSeq" id="XP_005180050.1">
    <property type="nucleotide sequence ID" value="XM_005179993.3"/>
</dbReference>
<dbReference type="GO" id="GO:0003924">
    <property type="term" value="F:GTPase activity"/>
    <property type="evidence" value="ECO:0007669"/>
    <property type="project" value="InterPro"/>
</dbReference>
<dbReference type="EnsemblMetazoa" id="MDOA007938-RA">
    <property type="protein sequence ID" value="MDOA007938-PA"/>
    <property type="gene ID" value="MDOA007938"/>
</dbReference>
<evidence type="ECO:0000256" key="1">
    <source>
        <dbReference type="ARBA" id="ARBA00022741"/>
    </source>
</evidence>
<dbReference type="SMART" id="SM00175">
    <property type="entry name" value="RAB"/>
    <property type="match status" value="1"/>
</dbReference>
<feature type="compositionally biased region" description="Basic residues" evidence="3">
    <location>
        <begin position="111"/>
        <end position="124"/>
    </location>
</feature>
<reference evidence="4" key="1">
    <citation type="submission" date="2020-05" db="UniProtKB">
        <authorList>
            <consortium name="EnsemblMetazoa"/>
        </authorList>
    </citation>
    <scope>IDENTIFICATION</scope>
    <source>
        <strain evidence="4">Aabys</strain>
    </source>
</reference>
<evidence type="ECO:0000313" key="6">
    <source>
        <dbReference type="RefSeq" id="XP_005180050.1"/>
    </source>
</evidence>
<feature type="compositionally biased region" description="Pro residues" evidence="3">
    <location>
        <begin position="25"/>
        <end position="35"/>
    </location>
</feature>
<dbReference type="GO" id="GO:0001667">
    <property type="term" value="P:ameboidal-type cell migration"/>
    <property type="evidence" value="ECO:0007669"/>
    <property type="project" value="UniProtKB-ARBA"/>
</dbReference>
<feature type="compositionally biased region" description="Low complexity" evidence="3">
    <location>
        <begin position="392"/>
        <end position="417"/>
    </location>
</feature>
<feature type="compositionally biased region" description="Basic and acidic residues" evidence="3">
    <location>
        <begin position="379"/>
        <end position="388"/>
    </location>
</feature>
<dbReference type="GO" id="GO:0022412">
    <property type="term" value="P:cellular process involved in reproduction in multicellular organism"/>
    <property type="evidence" value="ECO:0007669"/>
    <property type="project" value="UniProtKB-ARBA"/>
</dbReference>